<keyword evidence="2" id="KW-1185">Reference proteome</keyword>
<proteinExistence type="predicted"/>
<reference evidence="1 2" key="1">
    <citation type="journal article" date="2021" name="BMC Biol.">
        <title>Horizontally acquired antibacterial genes associated with adaptive radiation of ladybird beetles.</title>
        <authorList>
            <person name="Li H.S."/>
            <person name="Tang X.F."/>
            <person name="Huang Y.H."/>
            <person name="Xu Z.Y."/>
            <person name="Chen M.L."/>
            <person name="Du X.Y."/>
            <person name="Qiu B.Y."/>
            <person name="Chen P.T."/>
            <person name="Zhang W."/>
            <person name="Slipinski A."/>
            <person name="Escalona H.E."/>
            <person name="Waterhouse R.M."/>
            <person name="Zwick A."/>
            <person name="Pang H."/>
        </authorList>
    </citation>
    <scope>NUCLEOTIDE SEQUENCE [LARGE SCALE GENOMIC DNA]</scope>
    <source>
        <strain evidence="1">SYSU2018</strain>
    </source>
</reference>
<dbReference type="Proteomes" id="UP001516400">
    <property type="component" value="Unassembled WGS sequence"/>
</dbReference>
<accession>A0ABD2PCS0</accession>
<protein>
    <submittedName>
        <fullName evidence="1">Uncharacterized protein</fullName>
    </submittedName>
</protein>
<dbReference type="EMBL" id="JABFTP020000185">
    <property type="protein sequence ID" value="KAL3288768.1"/>
    <property type="molecule type" value="Genomic_DNA"/>
</dbReference>
<gene>
    <name evidence="1" type="ORF">HHI36_003202</name>
</gene>
<evidence type="ECO:0000313" key="2">
    <source>
        <dbReference type="Proteomes" id="UP001516400"/>
    </source>
</evidence>
<sequence length="173" mass="18882">MISSTTSITSSLSSLVDSGVQLMDSKSEATSVMSVSGTGCEIEQILNLEGETSLKDVKYDSKRHTVINLTERMEDINLYSQSDVEAPSIIENNDNTDDDTETNELKHQMDLFGKEFGFAGLKAICNTTFSCKDPTDFDNLNINGGTSDKPNIDAKYYSISVSHSSPSLRNGMI</sequence>
<organism evidence="1 2">
    <name type="scientific">Cryptolaemus montrouzieri</name>
    <dbReference type="NCBI Taxonomy" id="559131"/>
    <lineage>
        <taxon>Eukaryota</taxon>
        <taxon>Metazoa</taxon>
        <taxon>Ecdysozoa</taxon>
        <taxon>Arthropoda</taxon>
        <taxon>Hexapoda</taxon>
        <taxon>Insecta</taxon>
        <taxon>Pterygota</taxon>
        <taxon>Neoptera</taxon>
        <taxon>Endopterygota</taxon>
        <taxon>Coleoptera</taxon>
        <taxon>Polyphaga</taxon>
        <taxon>Cucujiformia</taxon>
        <taxon>Coccinelloidea</taxon>
        <taxon>Coccinellidae</taxon>
        <taxon>Scymninae</taxon>
        <taxon>Scymnini</taxon>
        <taxon>Cryptolaemus</taxon>
    </lineage>
</organism>
<dbReference type="AlphaFoldDB" id="A0ABD2PCS0"/>
<evidence type="ECO:0000313" key="1">
    <source>
        <dbReference type="EMBL" id="KAL3288768.1"/>
    </source>
</evidence>
<comment type="caution">
    <text evidence="1">The sequence shown here is derived from an EMBL/GenBank/DDBJ whole genome shotgun (WGS) entry which is preliminary data.</text>
</comment>
<name>A0ABD2PCS0_9CUCU</name>